<dbReference type="Gene3D" id="2.60.40.10">
    <property type="entry name" value="Immunoglobulins"/>
    <property type="match status" value="1"/>
</dbReference>
<proteinExistence type="predicted"/>
<protein>
    <submittedName>
        <fullName evidence="3">CBM9</fullName>
    </submittedName>
</protein>
<organism evidence="3">
    <name type="scientific">uncultured Armatimonadetes bacterium</name>
    <dbReference type="NCBI Taxonomy" id="157466"/>
    <lineage>
        <taxon>Bacteria</taxon>
        <taxon>Bacillati</taxon>
        <taxon>Armatimonadota</taxon>
        <taxon>environmental samples</taxon>
    </lineage>
</organism>
<dbReference type="GO" id="GO:0016052">
    <property type="term" value="P:carbohydrate catabolic process"/>
    <property type="evidence" value="ECO:0007669"/>
    <property type="project" value="InterPro"/>
</dbReference>
<keyword evidence="1" id="KW-0732">Signal</keyword>
<reference evidence="3" key="1">
    <citation type="submission" date="2020-02" db="EMBL/GenBank/DDBJ databases">
        <authorList>
            <person name="Meier V. D."/>
        </authorList>
    </citation>
    <scope>NUCLEOTIDE SEQUENCE</scope>
    <source>
        <strain evidence="3">AVDCRST_MAG63</strain>
    </source>
</reference>
<evidence type="ECO:0000313" key="3">
    <source>
        <dbReference type="EMBL" id="CAA9218197.1"/>
    </source>
</evidence>
<dbReference type="GO" id="GO:0004553">
    <property type="term" value="F:hydrolase activity, hydrolyzing O-glycosyl compounds"/>
    <property type="evidence" value="ECO:0007669"/>
    <property type="project" value="InterPro"/>
</dbReference>
<dbReference type="SUPFAM" id="SSF49344">
    <property type="entry name" value="CBD9-like"/>
    <property type="match status" value="1"/>
</dbReference>
<gene>
    <name evidence="3" type="ORF">AVDCRST_MAG63-331</name>
</gene>
<dbReference type="Pfam" id="PF06452">
    <property type="entry name" value="CBM9_1"/>
    <property type="match status" value="1"/>
</dbReference>
<feature type="domain" description="Carbohydrate-binding" evidence="2">
    <location>
        <begin position="40"/>
        <end position="209"/>
    </location>
</feature>
<name>A0A6J4HD62_9BACT</name>
<feature type="chain" id="PRO_5027068604" evidence="1">
    <location>
        <begin position="23"/>
        <end position="1202"/>
    </location>
</feature>
<feature type="signal peptide" evidence="1">
    <location>
        <begin position="1"/>
        <end position="22"/>
    </location>
</feature>
<dbReference type="Gene3D" id="2.60.40.1190">
    <property type="match status" value="1"/>
</dbReference>
<dbReference type="GO" id="GO:0030246">
    <property type="term" value="F:carbohydrate binding"/>
    <property type="evidence" value="ECO:0007669"/>
    <property type="project" value="InterPro"/>
</dbReference>
<accession>A0A6J4HD62</accession>
<dbReference type="EMBL" id="CADCTO010000045">
    <property type="protein sequence ID" value="CAA9218197.1"/>
    <property type="molecule type" value="Genomic_DNA"/>
</dbReference>
<dbReference type="Gene3D" id="3.20.20.80">
    <property type="entry name" value="Glycosidases"/>
    <property type="match status" value="1"/>
</dbReference>
<dbReference type="InterPro" id="IPR013783">
    <property type="entry name" value="Ig-like_fold"/>
</dbReference>
<dbReference type="InterPro" id="IPR010502">
    <property type="entry name" value="Carb-bd_dom_fam9"/>
</dbReference>
<evidence type="ECO:0000259" key="2">
    <source>
        <dbReference type="Pfam" id="PF06452"/>
    </source>
</evidence>
<sequence>MHPLLRAGRSLLFCLAVFGGVAAPGRGAAAQPAAAESRPGQVTGRAAWDENFVYFAFQVEDPSLAGTNTTPLSRPQEDDSVAVYLQVGEARPGAPNANTHAMIVSAAGGFVFLTGKDGALNPRTLFSIKYAVTLQGTLNRDGDRDQRYTVEMAIPWAAITPEGFKPEAGTTLGYNVVVRSRGGALTSLAEGVATEADVANPSKWTRLALGALAAVAPGGGVRLATRAGERPPLINGVLSADEWAEGGRYAFVSPERVPANIAPPSVPTPPTTAQVKLPPLPVGQPLGVERLLMARYVLGFQADPRRPTPFRGVRTREGRFLLTDQPANGAGPWFSADRPEWHARQLAEMRRVGIDVALTEVGGPDADVSFADEKALLVLVSALRQLAVEGVPTPQVALYLDTRGLVPAGAAKPDLGGDAGRGLLYRAVRRWFQIVPPEFRARVQLPARAGGLPAYPVFLSAASGLDGAGGGDWGEDLRRRFAADFGSDATILPVGGSDFSPGTAGIGAYVPLSKGGKGGGAVATFVVRPGYDDGAAPGGRQGTLTPRRNGATYAESWEAALAAKATWIIVDSWNDFQHGTELAASRQYGTRYADQTRIFALQFNGLQNRDIKWLAQNAPRRMRPGQVASVEVLLQNAGAATLRGADGTALSYRWLRGGKVVAEGPVRVPLASTLYPTQVGRVIVGLAAARPGEGAQLVPLEPGEYVARIDMTQIGEDKKPVWFGENGDTPLEIPVTIAADAPEDVSFQATTTLPLMQTGETYPVSVRLRWMGEETLSAEGARLTYQIFGRDAAEPLTSESVPIGQPLTPGQWVTVRVPLRLVDVGGSALAASFPEAQGGGLRLRWLLTRTQSTDPINGIYAERIALYPEDYEARVLPPAKVPESLDAGALVPMEITVVNRGTQKWSKDEMQVGYHWYFPDGVEAQWRSGVVTRIDREVEPGKSVKVSVPVRAPERDGAYVVAFDVTRGGDTWLSTLPVSRGGDLGLAYLRVTGGRLEFVDLEKLYDTDAVASENKPGDGNLDGKGATLPGESFPPDQFGVTASAGAFKRKNVPPPAYPSGYYADVSPTARLISFRYGPQTDGANNVVACKGQVVTVPRGRYTGLHLAVAATGGGDKPMPVVLRYKDNTTETVTRVAADWNRAPTNKEALAVVAHRKRTRDGDVGAACAVRHVIIPVSVGKELVSVTLPQDPVVKVFAVTLER</sequence>
<dbReference type="CDD" id="cd09620">
    <property type="entry name" value="CBM9_like_3"/>
    <property type="match status" value="1"/>
</dbReference>
<evidence type="ECO:0000256" key="1">
    <source>
        <dbReference type="SAM" id="SignalP"/>
    </source>
</evidence>
<dbReference type="AlphaFoldDB" id="A0A6J4HD62"/>